<feature type="region of interest" description="Disordered" evidence="1">
    <location>
        <begin position="262"/>
        <end position="300"/>
    </location>
</feature>
<proteinExistence type="predicted"/>
<evidence type="ECO:0000256" key="1">
    <source>
        <dbReference type="SAM" id="MobiDB-lite"/>
    </source>
</evidence>
<dbReference type="AlphaFoldDB" id="A0A858R6I3"/>
<evidence type="ECO:0000313" key="2">
    <source>
        <dbReference type="EMBL" id="QJE73159.1"/>
    </source>
</evidence>
<dbReference type="EMBL" id="CP051775">
    <property type="protein sequence ID" value="QJE73159.1"/>
    <property type="molecule type" value="Genomic_DNA"/>
</dbReference>
<dbReference type="Proteomes" id="UP000501891">
    <property type="component" value="Chromosome"/>
</dbReference>
<dbReference type="SUPFAM" id="SSF53955">
    <property type="entry name" value="Lysozyme-like"/>
    <property type="match status" value="1"/>
</dbReference>
<gene>
    <name evidence="2" type="ORF">HHL28_08725</name>
</gene>
<reference evidence="2" key="1">
    <citation type="submission" date="2020-04" db="EMBL/GenBank/DDBJ databases">
        <title>A desert anoxygenic phototrophic bacterium fixes CO2 using RubisCO under aerobic conditions.</title>
        <authorList>
            <person name="Tang K."/>
        </authorList>
    </citation>
    <scope>NUCLEOTIDE SEQUENCE [LARGE SCALE GENOMIC DNA]</scope>
    <source>
        <strain evidence="2">MIMtkB3</strain>
    </source>
</reference>
<name>A0A858R6I3_9PROT</name>
<dbReference type="Gene3D" id="1.10.530.10">
    <property type="match status" value="1"/>
</dbReference>
<accession>A0A858R6I3</accession>
<dbReference type="InterPro" id="IPR023346">
    <property type="entry name" value="Lysozyme-like_dom_sf"/>
</dbReference>
<keyword evidence="3" id="KW-1185">Reference proteome</keyword>
<protein>
    <submittedName>
        <fullName evidence="2">Lytic transglycosylase domain-containing protein</fullName>
    </submittedName>
</protein>
<dbReference type="KEGG" id="acru:HHL28_08725"/>
<evidence type="ECO:0000313" key="3">
    <source>
        <dbReference type="Proteomes" id="UP000501891"/>
    </source>
</evidence>
<sequence length="300" mass="31763">MTSALTTAQLTTLKAGSRTAPVQVVDAVKQASASTGVDFSYLLEKASVESGFKTDAKARTSSATGLFQFIDNTWLATVKEHGAKHGLGAYAEMIESGPNGKLTVSDPKARKEILELRKDPRVSALMASELAKDNKEFLEERLGRPVGKAELYMAHFLGAGGAAKFLKAMEKNPNASAASVVPDAARANMSVFYEGARPRSLGQVFDRMAAKFDGEEPRFADSTSFGTVQAADTSSQPWQYGRSVATALEPISTFTVMMLNALTPPTGDEKDKQQPAAAGGKDGQAEERAAPNLAPAVVQA</sequence>
<organism evidence="2 3">
    <name type="scientific">Aerophototrophica crusticola</name>
    <dbReference type="NCBI Taxonomy" id="1709002"/>
    <lineage>
        <taxon>Bacteria</taxon>
        <taxon>Pseudomonadati</taxon>
        <taxon>Pseudomonadota</taxon>
        <taxon>Alphaproteobacteria</taxon>
        <taxon>Rhodospirillales</taxon>
        <taxon>Rhodospirillaceae</taxon>
        <taxon>Aerophototrophica</taxon>
    </lineage>
</organism>